<reference evidence="4 5" key="1">
    <citation type="submission" date="2019-02" db="EMBL/GenBank/DDBJ databases">
        <title>Sequencing the genomes of 1000 actinobacteria strains.</title>
        <authorList>
            <person name="Klenk H.-P."/>
        </authorList>
    </citation>
    <scope>NUCLEOTIDE SEQUENCE [LARGE SCALE GENOMIC DNA]</scope>
    <source>
        <strain evidence="4 5">DSM 45162</strain>
    </source>
</reference>
<dbReference type="InterPro" id="IPR001633">
    <property type="entry name" value="EAL_dom"/>
</dbReference>
<keyword evidence="1" id="KW-0472">Membrane</keyword>
<name>A0A4Q7ZSY4_9ACTN</name>
<feature type="transmembrane region" description="Helical" evidence="1">
    <location>
        <begin position="222"/>
        <end position="241"/>
    </location>
</feature>
<feature type="domain" description="EAL" evidence="2">
    <location>
        <begin position="487"/>
        <end position="744"/>
    </location>
</feature>
<evidence type="ECO:0000313" key="5">
    <source>
        <dbReference type="Proteomes" id="UP000292564"/>
    </source>
</evidence>
<evidence type="ECO:0000256" key="1">
    <source>
        <dbReference type="SAM" id="Phobius"/>
    </source>
</evidence>
<dbReference type="Proteomes" id="UP000292564">
    <property type="component" value="Unassembled WGS sequence"/>
</dbReference>
<dbReference type="PANTHER" id="PTHR33121:SF70">
    <property type="entry name" value="SIGNALING PROTEIN YKOW"/>
    <property type="match status" value="1"/>
</dbReference>
<dbReference type="Pfam" id="PF00563">
    <property type="entry name" value="EAL"/>
    <property type="match status" value="1"/>
</dbReference>
<feature type="transmembrane region" description="Helical" evidence="1">
    <location>
        <begin position="68"/>
        <end position="87"/>
    </location>
</feature>
<feature type="transmembrane region" description="Helical" evidence="1">
    <location>
        <begin position="14"/>
        <end position="32"/>
    </location>
</feature>
<keyword evidence="1" id="KW-0812">Transmembrane</keyword>
<organism evidence="4 5">
    <name type="scientific">Krasilnikovia cinnamomea</name>
    <dbReference type="NCBI Taxonomy" id="349313"/>
    <lineage>
        <taxon>Bacteria</taxon>
        <taxon>Bacillati</taxon>
        <taxon>Actinomycetota</taxon>
        <taxon>Actinomycetes</taxon>
        <taxon>Micromonosporales</taxon>
        <taxon>Micromonosporaceae</taxon>
        <taxon>Krasilnikovia</taxon>
    </lineage>
</organism>
<dbReference type="Gene3D" id="3.20.20.450">
    <property type="entry name" value="EAL domain"/>
    <property type="match status" value="1"/>
</dbReference>
<feature type="transmembrane region" description="Helical" evidence="1">
    <location>
        <begin position="195"/>
        <end position="216"/>
    </location>
</feature>
<dbReference type="SMART" id="SM00267">
    <property type="entry name" value="GGDEF"/>
    <property type="match status" value="1"/>
</dbReference>
<gene>
    <name evidence="4" type="ORF">EV385_5529</name>
</gene>
<dbReference type="GO" id="GO:0071111">
    <property type="term" value="F:cyclic-guanylate-specific phosphodiesterase activity"/>
    <property type="evidence" value="ECO:0007669"/>
    <property type="project" value="InterPro"/>
</dbReference>
<dbReference type="PROSITE" id="PS50887">
    <property type="entry name" value="GGDEF"/>
    <property type="match status" value="1"/>
</dbReference>
<evidence type="ECO:0000313" key="4">
    <source>
        <dbReference type="EMBL" id="RZU53599.1"/>
    </source>
</evidence>
<dbReference type="Pfam" id="PF00990">
    <property type="entry name" value="GGDEF"/>
    <property type="match status" value="1"/>
</dbReference>
<dbReference type="SUPFAM" id="SSF55073">
    <property type="entry name" value="Nucleotide cyclase"/>
    <property type="match status" value="1"/>
</dbReference>
<evidence type="ECO:0000259" key="2">
    <source>
        <dbReference type="PROSITE" id="PS50883"/>
    </source>
</evidence>
<sequence>MMPSQARTGGDDSLHRWYLGVGAAALVGGALLPPAVRVWVYVALAASLVVAVAVGVRRHRPVWPATWWLMAGAVAMSLLAQVGWALAMGPTGVPRFPSVGDACYLIMLVLTASSIYWWVRPAERRGGAVDAGIVALGAGAVLWTLVVAPMLFNGRFTGLRLGSYVLYAGLDLLILVLTVRVVVISRVRTPAYRLMVVAAGLLVATDTTNYVLLLAGTSHDTLTALGWLGVYLLLGGAALHPSMARSTGSMPANPSPASRRRLATYVSLTVGVSALSIVSFAAALPASQSARLIVPGILGAAMSVLLIVRLSQLATLLNRRTHLDGLTGLGSRVVLQDRLDEVSPQHRVLLLVDLDGFRDFNDAFGHQAGDAILVETGARVRAQVPTNATVVRLSADEFAVCAPAADDDRDGSNMAERILAAVHRPYRVRGLAARRFGASIGAVALPAGQPCAPALRDADLALRVARTGGGDQVAVFDPAVHAERLANAELVAQMHHAVEAGEFEVHYQPIIDLATGDVAAAEALLRWTRPDGTRIPPDRFIPLAEQGGAITTIGAWVLRQVCTDLRRLWSEHQVAVTVNVSAHQLRDPLFAAHLLSLLDTSAVPGRALIVEITETVLVTSVADAATVTAQLQQLREHGVRIAIDDFGTGYSSLAYLRELPVDILKMDGSFTAHQIDNGGTREIAFIRAILDLSRSLGLVTIAEAVETDTQAHRLRALDCNLAQGYHFAKPGPVADLHTLLHKHSRPAPVTAGP</sequence>
<dbReference type="NCBIfam" id="TIGR00254">
    <property type="entry name" value="GGDEF"/>
    <property type="match status" value="1"/>
</dbReference>
<protein>
    <submittedName>
        <fullName evidence="4">Diguanylate cyclase (GGDEF)-like protein</fullName>
    </submittedName>
</protein>
<accession>A0A4Q7ZSY4</accession>
<dbReference type="InterPro" id="IPR000160">
    <property type="entry name" value="GGDEF_dom"/>
</dbReference>
<dbReference type="AlphaFoldDB" id="A0A4Q7ZSY4"/>
<proteinExistence type="predicted"/>
<feature type="transmembrane region" description="Helical" evidence="1">
    <location>
        <begin position="99"/>
        <end position="119"/>
    </location>
</feature>
<keyword evidence="5" id="KW-1185">Reference proteome</keyword>
<feature type="transmembrane region" description="Helical" evidence="1">
    <location>
        <begin position="164"/>
        <end position="183"/>
    </location>
</feature>
<dbReference type="PROSITE" id="PS50883">
    <property type="entry name" value="EAL"/>
    <property type="match status" value="1"/>
</dbReference>
<feature type="transmembrane region" description="Helical" evidence="1">
    <location>
        <begin position="38"/>
        <end position="56"/>
    </location>
</feature>
<feature type="transmembrane region" description="Helical" evidence="1">
    <location>
        <begin position="131"/>
        <end position="152"/>
    </location>
</feature>
<dbReference type="EMBL" id="SHKY01000001">
    <property type="protein sequence ID" value="RZU53599.1"/>
    <property type="molecule type" value="Genomic_DNA"/>
</dbReference>
<comment type="caution">
    <text evidence="4">The sequence shown here is derived from an EMBL/GenBank/DDBJ whole genome shotgun (WGS) entry which is preliminary data.</text>
</comment>
<dbReference type="InterPro" id="IPR035919">
    <property type="entry name" value="EAL_sf"/>
</dbReference>
<dbReference type="InterPro" id="IPR050706">
    <property type="entry name" value="Cyclic-di-GMP_PDE-like"/>
</dbReference>
<dbReference type="Gene3D" id="3.30.70.270">
    <property type="match status" value="1"/>
</dbReference>
<dbReference type="CDD" id="cd01948">
    <property type="entry name" value="EAL"/>
    <property type="match status" value="1"/>
</dbReference>
<keyword evidence="1" id="KW-1133">Transmembrane helix</keyword>
<feature type="domain" description="GGDEF" evidence="3">
    <location>
        <begin position="345"/>
        <end position="478"/>
    </location>
</feature>
<dbReference type="SUPFAM" id="SSF141868">
    <property type="entry name" value="EAL domain-like"/>
    <property type="match status" value="1"/>
</dbReference>
<dbReference type="InterPro" id="IPR029787">
    <property type="entry name" value="Nucleotide_cyclase"/>
</dbReference>
<dbReference type="SMART" id="SM00052">
    <property type="entry name" value="EAL"/>
    <property type="match status" value="1"/>
</dbReference>
<dbReference type="CDD" id="cd01949">
    <property type="entry name" value="GGDEF"/>
    <property type="match status" value="1"/>
</dbReference>
<dbReference type="PANTHER" id="PTHR33121">
    <property type="entry name" value="CYCLIC DI-GMP PHOSPHODIESTERASE PDEF"/>
    <property type="match status" value="1"/>
</dbReference>
<evidence type="ECO:0000259" key="3">
    <source>
        <dbReference type="PROSITE" id="PS50887"/>
    </source>
</evidence>
<feature type="transmembrane region" description="Helical" evidence="1">
    <location>
        <begin position="262"/>
        <end position="286"/>
    </location>
</feature>
<dbReference type="InterPro" id="IPR043128">
    <property type="entry name" value="Rev_trsase/Diguanyl_cyclase"/>
</dbReference>
<feature type="transmembrane region" description="Helical" evidence="1">
    <location>
        <begin position="292"/>
        <end position="310"/>
    </location>
</feature>